<dbReference type="InterPro" id="IPR050582">
    <property type="entry name" value="HAD-like_SerB"/>
</dbReference>
<dbReference type="Pfam" id="PF12710">
    <property type="entry name" value="HAD"/>
    <property type="match status" value="1"/>
</dbReference>
<evidence type="ECO:0000256" key="1">
    <source>
        <dbReference type="SAM" id="MobiDB-lite"/>
    </source>
</evidence>
<reference evidence="2 3" key="1">
    <citation type="submission" date="2019-03" db="EMBL/GenBank/DDBJ databases">
        <title>Genomic Encyclopedia of Type Strains, Phase III (KMG-III): the genomes of soil and plant-associated and newly described type strains.</title>
        <authorList>
            <person name="Whitman W."/>
        </authorList>
    </citation>
    <scope>NUCLEOTIDE SEQUENCE [LARGE SCALE GENOMIC DNA]</scope>
    <source>
        <strain evidence="2 3">CECT 8446</strain>
    </source>
</reference>
<comment type="caution">
    <text evidence="2">The sequence shown here is derived from an EMBL/GenBank/DDBJ whole genome shotgun (WGS) entry which is preliminary data.</text>
</comment>
<dbReference type="SUPFAM" id="SSF56784">
    <property type="entry name" value="HAD-like"/>
    <property type="match status" value="1"/>
</dbReference>
<sequence length="350" mass="39128">MSILGIALFFFMKASYQHSYFFAAFLLILLACEPPSKEPVTSTPEEKPSLPSWQEGSSKSSILDFVAKTTDPQNPDFIPEAERIAVFDNDGTLWGEQPFYYQLAYAIDYVKKEGPNHPEWGKSPVLKSAMEGDLKGILSKGEHGIIEVVMASHSGMTEDQFKSNVKEWLNSSKHPETGRPYNQMIYQPMLELLEYLRANGYKTFIVSGGGIDFLRVWAEEAYGIPPYQVMGSSIKAKYEEVDGEMQIVKIPELNFIDDKAGKPVGIHQQIGMKPVIAVGNSDGDFEMIQYATEAGGPRLGIYIHHTDSVREYAYDSLSSIGNLKRGLIEAPTRGWVVVDMAKDWSTIYPN</sequence>
<keyword evidence="3" id="KW-1185">Reference proteome</keyword>
<evidence type="ECO:0000313" key="2">
    <source>
        <dbReference type="EMBL" id="TDQ19686.1"/>
    </source>
</evidence>
<accession>A0A4R6TA88</accession>
<dbReference type="InterPro" id="IPR023214">
    <property type="entry name" value="HAD_sf"/>
</dbReference>
<dbReference type="InterPro" id="IPR036412">
    <property type="entry name" value="HAD-like_sf"/>
</dbReference>
<dbReference type="EMBL" id="SNYF01000005">
    <property type="protein sequence ID" value="TDQ19686.1"/>
    <property type="molecule type" value="Genomic_DNA"/>
</dbReference>
<dbReference type="AlphaFoldDB" id="A0A4R6TA88"/>
<dbReference type="PANTHER" id="PTHR43344">
    <property type="entry name" value="PHOSPHOSERINE PHOSPHATASE"/>
    <property type="match status" value="1"/>
</dbReference>
<protein>
    <submittedName>
        <fullName evidence="2">Phosphoserine phosphatase</fullName>
    </submittedName>
</protein>
<proteinExistence type="predicted"/>
<name>A0A4R6TA88_9BACT</name>
<feature type="region of interest" description="Disordered" evidence="1">
    <location>
        <begin position="38"/>
        <end position="57"/>
    </location>
</feature>
<gene>
    <name evidence="2" type="ORF">DFQ04_1510</name>
</gene>
<dbReference type="Gene3D" id="3.40.50.1000">
    <property type="entry name" value="HAD superfamily/HAD-like"/>
    <property type="match status" value="1"/>
</dbReference>
<dbReference type="Proteomes" id="UP000294535">
    <property type="component" value="Unassembled WGS sequence"/>
</dbReference>
<organism evidence="2 3">
    <name type="scientific">Algoriphagus boseongensis</name>
    <dbReference type="NCBI Taxonomy" id="1442587"/>
    <lineage>
        <taxon>Bacteria</taxon>
        <taxon>Pseudomonadati</taxon>
        <taxon>Bacteroidota</taxon>
        <taxon>Cytophagia</taxon>
        <taxon>Cytophagales</taxon>
        <taxon>Cyclobacteriaceae</taxon>
        <taxon>Algoriphagus</taxon>
    </lineage>
</organism>
<evidence type="ECO:0000313" key="3">
    <source>
        <dbReference type="Proteomes" id="UP000294535"/>
    </source>
</evidence>